<evidence type="ECO:0000313" key="1">
    <source>
        <dbReference type="EMBL" id="SVD58288.1"/>
    </source>
</evidence>
<accession>A0A382WJK4</accession>
<proteinExistence type="predicted"/>
<gene>
    <name evidence="1" type="ORF">METZ01_LOCUS411142</name>
</gene>
<organism evidence="1">
    <name type="scientific">marine metagenome</name>
    <dbReference type="NCBI Taxonomy" id="408172"/>
    <lineage>
        <taxon>unclassified sequences</taxon>
        <taxon>metagenomes</taxon>
        <taxon>ecological metagenomes</taxon>
    </lineage>
</organism>
<dbReference type="EMBL" id="UINC01159928">
    <property type="protein sequence ID" value="SVD58288.1"/>
    <property type="molecule type" value="Genomic_DNA"/>
</dbReference>
<reference evidence="1" key="1">
    <citation type="submission" date="2018-05" db="EMBL/GenBank/DDBJ databases">
        <authorList>
            <person name="Lanie J.A."/>
            <person name="Ng W.-L."/>
            <person name="Kazmierczak K.M."/>
            <person name="Andrzejewski T.M."/>
            <person name="Davidsen T.M."/>
            <person name="Wayne K.J."/>
            <person name="Tettelin H."/>
            <person name="Glass J.I."/>
            <person name="Rusch D."/>
            <person name="Podicherti R."/>
            <person name="Tsui H.-C.T."/>
            <person name="Winkler M.E."/>
        </authorList>
    </citation>
    <scope>NUCLEOTIDE SEQUENCE</scope>
</reference>
<protein>
    <submittedName>
        <fullName evidence="1">Uncharacterized protein</fullName>
    </submittedName>
</protein>
<dbReference type="AlphaFoldDB" id="A0A382WJK4"/>
<name>A0A382WJK4_9ZZZZ</name>
<sequence length="80" mass="9355">MAMREFVKLKDENDLFVPLDDLSEDEIESEDERFGDRVYLMMDSIEVACGRYANLHSSWELDFDNGMATIKLDVKPRYDA</sequence>